<evidence type="ECO:0000259" key="1">
    <source>
        <dbReference type="SMART" id="SM00128"/>
    </source>
</evidence>
<name>A0A0H5R9C1_9EUKA</name>
<dbReference type="EMBL" id="HACM01009929">
    <property type="protein sequence ID" value="CRZ10371.1"/>
    <property type="molecule type" value="Transcribed_RNA"/>
</dbReference>
<dbReference type="InterPro" id="IPR046985">
    <property type="entry name" value="IP5"/>
</dbReference>
<dbReference type="AlphaFoldDB" id="A0A0H5R9C1"/>
<dbReference type="GO" id="GO:0004439">
    <property type="term" value="F:phosphatidylinositol-4,5-bisphosphate 5-phosphatase activity"/>
    <property type="evidence" value="ECO:0007669"/>
    <property type="project" value="TreeGrafter"/>
</dbReference>
<reference evidence="2" key="1">
    <citation type="submission" date="2015-04" db="EMBL/GenBank/DDBJ databases">
        <title>The genome sequence of the plant pathogenic Rhizarian Plasmodiophora brassicae reveals insights in its biotrophic life cycle and the origin of chitin synthesis.</title>
        <authorList>
            <person name="Schwelm A."/>
            <person name="Fogelqvist J."/>
            <person name="Knaust A."/>
            <person name="Julke S."/>
            <person name="Lilja T."/>
            <person name="Dhandapani V."/>
            <person name="Bonilla-Rosso G."/>
            <person name="Karlsson M."/>
            <person name="Shevchenko A."/>
            <person name="Choi S.R."/>
            <person name="Kim H.G."/>
            <person name="Park J.Y."/>
            <person name="Lim Y.P."/>
            <person name="Ludwig-Muller J."/>
            <person name="Dixelius C."/>
        </authorList>
    </citation>
    <scope>NUCLEOTIDE SEQUENCE</scope>
    <source>
        <tissue evidence="2">Potato root galls</tissue>
    </source>
</reference>
<protein>
    <recommendedName>
        <fullName evidence="1">Inositol polyphosphate-related phosphatase domain-containing protein</fullName>
    </recommendedName>
</protein>
<dbReference type="InterPro" id="IPR036691">
    <property type="entry name" value="Endo/exonu/phosph_ase_sf"/>
</dbReference>
<dbReference type="InterPro" id="IPR000300">
    <property type="entry name" value="IPPc"/>
</dbReference>
<dbReference type="PANTHER" id="PTHR11200">
    <property type="entry name" value="INOSITOL 5-PHOSPHATASE"/>
    <property type="match status" value="1"/>
</dbReference>
<feature type="domain" description="Inositol polyphosphate-related phosphatase" evidence="1">
    <location>
        <begin position="2"/>
        <end position="318"/>
    </location>
</feature>
<dbReference type="Gene3D" id="3.60.10.10">
    <property type="entry name" value="Endonuclease/exonuclease/phosphatase"/>
    <property type="match status" value="1"/>
</dbReference>
<evidence type="ECO:0000313" key="2">
    <source>
        <dbReference type="EMBL" id="CRZ10371.1"/>
    </source>
</evidence>
<proteinExistence type="predicted"/>
<dbReference type="GO" id="GO:0046856">
    <property type="term" value="P:phosphatidylinositol dephosphorylation"/>
    <property type="evidence" value="ECO:0007669"/>
    <property type="project" value="InterPro"/>
</dbReference>
<sequence>MSSLKILFAVWNLNGRPISDSKDNLRKWLTPDADGQPDLFVIGMQELPALAVTTLFSTPDTDNLSLQYQSQIEPTIKSIIPPGYGRLICNEFGAMSIDIYIKDNKRHHVKELATRACGVGILGGLGQKGGLSVRMSYMGHSLCILSCHLAANDGARDTRDAQCSELWTNIQYCNESGRPVSVSDHEHVIMMGDLNYRMQAPSNVVVDLIRKGGGMISSKDIAIYDEILNDSGRGPKSKGLTEMPINFPPTFKYIPFSDQLNSQDRVPSYTDRILYRPPKPTGQPSAMKCLLYDSVQSCLCSDHKPVMALFEWNVDDSSSCDHERLPQIWPADPGNRAAQSLTQAASSIIQTSMAQWTYWVGDL</sequence>
<organism evidence="2">
    <name type="scientific">Spongospora subterranea</name>
    <dbReference type="NCBI Taxonomy" id="70186"/>
    <lineage>
        <taxon>Eukaryota</taxon>
        <taxon>Sar</taxon>
        <taxon>Rhizaria</taxon>
        <taxon>Endomyxa</taxon>
        <taxon>Phytomyxea</taxon>
        <taxon>Plasmodiophorida</taxon>
        <taxon>Plasmodiophoridae</taxon>
        <taxon>Spongospora</taxon>
    </lineage>
</organism>
<dbReference type="Pfam" id="PF22669">
    <property type="entry name" value="Exo_endo_phos2"/>
    <property type="match status" value="1"/>
</dbReference>
<dbReference type="SMART" id="SM00128">
    <property type="entry name" value="IPPc"/>
    <property type="match status" value="1"/>
</dbReference>
<accession>A0A0H5R9C1</accession>
<dbReference type="SUPFAM" id="SSF56219">
    <property type="entry name" value="DNase I-like"/>
    <property type="match status" value="1"/>
</dbReference>